<evidence type="ECO:0000313" key="3">
    <source>
        <dbReference type="EMBL" id="KEF51465.1"/>
    </source>
</evidence>
<feature type="compositionally biased region" description="Polar residues" evidence="1">
    <location>
        <begin position="202"/>
        <end position="241"/>
    </location>
</feature>
<dbReference type="GO" id="GO:0006606">
    <property type="term" value="P:protein import into nucleus"/>
    <property type="evidence" value="ECO:0007669"/>
    <property type="project" value="TreeGrafter"/>
</dbReference>
<feature type="transmembrane region" description="Helical" evidence="2">
    <location>
        <begin position="107"/>
        <end position="126"/>
    </location>
</feature>
<gene>
    <name evidence="3" type="ORF">A1O9_12382</name>
</gene>
<keyword evidence="2" id="KW-0472">Membrane</keyword>
<feature type="region of interest" description="Disordered" evidence="1">
    <location>
        <begin position="1"/>
        <end position="47"/>
    </location>
</feature>
<dbReference type="PANTHER" id="PTHR28003">
    <property type="entry name" value="NUCLEOPORIN POM34"/>
    <property type="match status" value="1"/>
</dbReference>
<dbReference type="EMBL" id="AMGV01000023">
    <property type="protein sequence ID" value="KEF51465.1"/>
    <property type="molecule type" value="Genomic_DNA"/>
</dbReference>
<feature type="region of interest" description="Disordered" evidence="1">
    <location>
        <begin position="181"/>
        <end position="244"/>
    </location>
</feature>
<evidence type="ECO:0000313" key="4">
    <source>
        <dbReference type="Proteomes" id="UP000027920"/>
    </source>
</evidence>
<dbReference type="VEuPathDB" id="FungiDB:A1O9_12382"/>
<keyword evidence="2" id="KW-0812">Transmembrane</keyword>
<protein>
    <recommendedName>
        <fullName evidence="5">Nuclear pore complex component</fullName>
    </recommendedName>
</protein>
<accession>A0A072P787</accession>
<dbReference type="Proteomes" id="UP000027920">
    <property type="component" value="Unassembled WGS sequence"/>
</dbReference>
<dbReference type="GO" id="GO:0005640">
    <property type="term" value="C:nuclear outer membrane"/>
    <property type="evidence" value="ECO:0007669"/>
    <property type="project" value="TreeGrafter"/>
</dbReference>
<dbReference type="GO" id="GO:0030474">
    <property type="term" value="P:spindle pole body duplication"/>
    <property type="evidence" value="ECO:0007669"/>
    <property type="project" value="TreeGrafter"/>
</dbReference>
<sequence>MSSTVTSLSTNTDRQILPQTPSARDSKKATDLVGPTAPNPSPGRFRHPKTSEIIARQAATKLTPKRSWNALLNLTALLLSFWLSYIVRVSDVVLLYLFDSSIASWYHPYMGIVLVLLRLNFCARIIRSLRPAIPYISKQDDISDIPLTPSQRALLGLNPSIQSTPASVASDVHYITPPKYRRSSGSFSGTSNGGLTTDRRSVSATYSDSPFSASRHTLGFSQTPHSTRRASGSPFSPSPTASPLFHKAVNQSSQKAPDIDFSASTQSFGLSTGTGLGRSQSLRESSRRDSLDPGSPTPGTRSPQLVPGVNYKWLYEKGRKLPKSESFGSFGL</sequence>
<dbReference type="GeneID" id="25287276"/>
<evidence type="ECO:0008006" key="5">
    <source>
        <dbReference type="Google" id="ProtNLM"/>
    </source>
</evidence>
<dbReference type="AlphaFoldDB" id="A0A072P787"/>
<dbReference type="OrthoDB" id="429932at2759"/>
<dbReference type="GO" id="GO:0070762">
    <property type="term" value="C:nuclear pore transmembrane ring"/>
    <property type="evidence" value="ECO:0007669"/>
    <property type="project" value="TreeGrafter"/>
</dbReference>
<dbReference type="InterPro" id="IPR012578">
    <property type="entry name" value="Nucl_pore_cmplx"/>
</dbReference>
<comment type="caution">
    <text evidence="3">The sequence shown here is derived from an EMBL/GenBank/DDBJ whole genome shotgun (WGS) entry which is preliminary data.</text>
</comment>
<feature type="compositionally biased region" description="Low complexity" evidence="1">
    <location>
        <begin position="183"/>
        <end position="196"/>
    </location>
</feature>
<dbReference type="RefSeq" id="XP_013254055.1">
    <property type="nucleotide sequence ID" value="XM_013398601.1"/>
</dbReference>
<keyword evidence="2" id="KW-1133">Transmembrane helix</keyword>
<feature type="transmembrane region" description="Helical" evidence="2">
    <location>
        <begin position="70"/>
        <end position="87"/>
    </location>
</feature>
<evidence type="ECO:0000256" key="2">
    <source>
        <dbReference type="SAM" id="Phobius"/>
    </source>
</evidence>
<dbReference type="Pfam" id="PF08058">
    <property type="entry name" value="NPCC"/>
    <property type="match status" value="1"/>
</dbReference>
<name>A0A072P787_9EURO</name>
<dbReference type="PANTHER" id="PTHR28003:SF1">
    <property type="entry name" value="NUCLEOPORIN POM34"/>
    <property type="match status" value="1"/>
</dbReference>
<feature type="compositionally biased region" description="Polar residues" evidence="1">
    <location>
        <begin position="1"/>
        <end position="23"/>
    </location>
</feature>
<organism evidence="3 4">
    <name type="scientific">Exophiala aquamarina CBS 119918</name>
    <dbReference type="NCBI Taxonomy" id="1182545"/>
    <lineage>
        <taxon>Eukaryota</taxon>
        <taxon>Fungi</taxon>
        <taxon>Dikarya</taxon>
        <taxon>Ascomycota</taxon>
        <taxon>Pezizomycotina</taxon>
        <taxon>Eurotiomycetes</taxon>
        <taxon>Chaetothyriomycetidae</taxon>
        <taxon>Chaetothyriales</taxon>
        <taxon>Herpotrichiellaceae</taxon>
        <taxon>Exophiala</taxon>
    </lineage>
</organism>
<feature type="region of interest" description="Disordered" evidence="1">
    <location>
        <begin position="263"/>
        <end position="308"/>
    </location>
</feature>
<dbReference type="HOGENOM" id="CLU_044363_0_0_1"/>
<dbReference type="STRING" id="1182545.A0A072P787"/>
<keyword evidence="4" id="KW-1185">Reference proteome</keyword>
<reference evidence="3 4" key="1">
    <citation type="submission" date="2013-03" db="EMBL/GenBank/DDBJ databases">
        <title>The Genome Sequence of Exophiala aquamarina CBS 119918.</title>
        <authorList>
            <consortium name="The Broad Institute Genomics Platform"/>
            <person name="Cuomo C."/>
            <person name="de Hoog S."/>
            <person name="Gorbushina A."/>
            <person name="Walker B."/>
            <person name="Young S.K."/>
            <person name="Zeng Q."/>
            <person name="Gargeya S."/>
            <person name="Fitzgerald M."/>
            <person name="Haas B."/>
            <person name="Abouelleil A."/>
            <person name="Allen A.W."/>
            <person name="Alvarado L."/>
            <person name="Arachchi H.M."/>
            <person name="Berlin A.M."/>
            <person name="Chapman S.B."/>
            <person name="Gainer-Dewar J."/>
            <person name="Goldberg J."/>
            <person name="Griggs A."/>
            <person name="Gujja S."/>
            <person name="Hansen M."/>
            <person name="Howarth C."/>
            <person name="Imamovic A."/>
            <person name="Ireland A."/>
            <person name="Larimer J."/>
            <person name="McCowan C."/>
            <person name="Murphy C."/>
            <person name="Pearson M."/>
            <person name="Poon T.W."/>
            <person name="Priest M."/>
            <person name="Roberts A."/>
            <person name="Saif S."/>
            <person name="Shea T."/>
            <person name="Sisk P."/>
            <person name="Sykes S."/>
            <person name="Wortman J."/>
            <person name="Nusbaum C."/>
            <person name="Birren B."/>
        </authorList>
    </citation>
    <scope>NUCLEOTIDE SEQUENCE [LARGE SCALE GENOMIC DNA]</scope>
    <source>
        <strain evidence="3 4">CBS 119918</strain>
    </source>
</reference>
<evidence type="ECO:0000256" key="1">
    <source>
        <dbReference type="SAM" id="MobiDB-lite"/>
    </source>
</evidence>
<feature type="compositionally biased region" description="Polar residues" evidence="1">
    <location>
        <begin position="263"/>
        <end position="273"/>
    </location>
</feature>
<proteinExistence type="predicted"/>